<comment type="caution">
    <text evidence="10">The sequence shown here is derived from an EMBL/GenBank/DDBJ whole genome shotgun (WGS) entry which is preliminary data.</text>
</comment>
<evidence type="ECO:0000256" key="8">
    <source>
        <dbReference type="RuleBase" id="RU363032"/>
    </source>
</evidence>
<dbReference type="PROSITE" id="PS50928">
    <property type="entry name" value="ABC_TM1"/>
    <property type="match status" value="1"/>
</dbReference>
<dbReference type="eggNOG" id="COG1174">
    <property type="taxonomic scope" value="Bacteria"/>
</dbReference>
<sequence length="517" mass="56686">MNSFIKYFIEKLPEVHVALMQHIEITGLAVAIAIIIGVPIGIFIIRSERLSKVVLTIAGIFQTIPSLALFGLIIPIMGIGIKPAVFVLFLYSLLPIITNTYIGIKGVDKSTIQSAIGMGMTNFQVLTKVKLPIAVAVIMGGIRISTVATIGTATIAALIGAGGLGELIFRGISTSNNNLVLTGAIPTAILAFVANYFLGVLEKVLTPSGMLTNPKEKKKNVKILKIVLAILILGIGFRIYENNKNRGIPTIVVGHKNYNEQRILGVMMSQVIEAKTNYKVKTVELGTGTVIFEAIKSGDIDVYPEYTGVAYAAYLGKKEKADAKTVFDIIKSEYLADHNLDIREPMGFENTYAFAMKPEVAQKYGIKTISDLKRYANNMVLSGPHEFMEREDGLLGIQKAYNIRFKSILSMDQGLVINSLVSDKIEVALVYSTDGLIAKHKLLLLEDDLKFFPPYEVVVTMRKGFENTKGDVIEALDSLVEALNEDEMQELNLLAIEGNEPIENIINKFLQNKGIIK</sequence>
<feature type="transmembrane region" description="Helical" evidence="8">
    <location>
        <begin position="222"/>
        <end position="240"/>
    </location>
</feature>
<keyword evidence="5 8" id="KW-0472">Membrane</keyword>
<name>U7VEM9_9FUSO</name>
<comment type="similarity">
    <text evidence="7">In the N-terminal section; belongs to the binding-protein-dependent transport system permease family.</text>
</comment>
<dbReference type="PATRIC" id="fig|1319815.3.peg.730"/>
<dbReference type="Gene3D" id="3.40.190.120">
    <property type="entry name" value="Osmoprotection protein (prox), domain 2"/>
    <property type="match status" value="1"/>
</dbReference>
<dbReference type="Gene3D" id="3.40.190.10">
    <property type="entry name" value="Periplasmic binding protein-like II"/>
    <property type="match status" value="1"/>
</dbReference>
<accession>U7VEM9</accession>
<evidence type="ECO:0000256" key="7">
    <source>
        <dbReference type="ARBA" id="ARBA00035652"/>
    </source>
</evidence>
<dbReference type="EMBL" id="AXZF01000029">
    <property type="protein sequence ID" value="ERT69253.1"/>
    <property type="molecule type" value="Genomic_DNA"/>
</dbReference>
<feature type="transmembrane region" description="Helical" evidence="8">
    <location>
        <begin position="57"/>
        <end position="78"/>
    </location>
</feature>
<dbReference type="STRING" id="1319815.HMPREF0202_00762"/>
<dbReference type="SUPFAM" id="SSF53850">
    <property type="entry name" value="Periplasmic binding protein-like II"/>
    <property type="match status" value="1"/>
</dbReference>
<dbReference type="GO" id="GO:0031460">
    <property type="term" value="P:glycine betaine transport"/>
    <property type="evidence" value="ECO:0007669"/>
    <property type="project" value="TreeGrafter"/>
</dbReference>
<feature type="domain" description="ABC transmembrane type-1" evidence="9">
    <location>
        <begin position="19"/>
        <end position="198"/>
    </location>
</feature>
<dbReference type="Proteomes" id="UP000017081">
    <property type="component" value="Unassembled WGS sequence"/>
</dbReference>
<dbReference type="CDD" id="cd06261">
    <property type="entry name" value="TM_PBP2"/>
    <property type="match status" value="1"/>
</dbReference>
<dbReference type="eggNOG" id="COG1732">
    <property type="taxonomic scope" value="Bacteria"/>
</dbReference>
<evidence type="ECO:0000256" key="6">
    <source>
        <dbReference type="ARBA" id="ARBA00035642"/>
    </source>
</evidence>
<evidence type="ECO:0000256" key="4">
    <source>
        <dbReference type="ARBA" id="ARBA00022989"/>
    </source>
</evidence>
<gene>
    <name evidence="10" type="ORF">HMPREF0202_00762</name>
</gene>
<dbReference type="InterPro" id="IPR000515">
    <property type="entry name" value="MetI-like"/>
</dbReference>
<comment type="subcellular location">
    <subcellularLocation>
        <location evidence="8">Cell membrane</location>
        <topology evidence="8">Multi-pass membrane protein</topology>
    </subcellularLocation>
    <subcellularLocation>
        <location evidence="1">Membrane</location>
        <topology evidence="1">Multi-pass membrane protein</topology>
    </subcellularLocation>
</comment>
<keyword evidence="3 8" id="KW-0812">Transmembrane</keyword>
<evidence type="ECO:0000313" key="10">
    <source>
        <dbReference type="EMBL" id="ERT69253.1"/>
    </source>
</evidence>
<dbReference type="GO" id="GO:0043190">
    <property type="term" value="C:ATP-binding cassette (ABC) transporter complex"/>
    <property type="evidence" value="ECO:0007669"/>
    <property type="project" value="InterPro"/>
</dbReference>
<dbReference type="InterPro" id="IPR051204">
    <property type="entry name" value="ABC_transp_perm/SBD"/>
</dbReference>
<dbReference type="InterPro" id="IPR007210">
    <property type="entry name" value="ABC_Gly_betaine_transp_sub-bd"/>
</dbReference>
<evidence type="ECO:0000256" key="5">
    <source>
        <dbReference type="ARBA" id="ARBA00023136"/>
    </source>
</evidence>
<keyword evidence="11" id="KW-1185">Reference proteome</keyword>
<dbReference type="GO" id="GO:0022857">
    <property type="term" value="F:transmembrane transporter activity"/>
    <property type="evidence" value="ECO:0007669"/>
    <property type="project" value="InterPro"/>
</dbReference>
<dbReference type="HOGENOM" id="CLU_038355_0_0_0"/>
<feature type="transmembrane region" description="Helical" evidence="8">
    <location>
        <begin position="84"/>
        <end position="104"/>
    </location>
</feature>
<dbReference type="PANTHER" id="PTHR30177:SF4">
    <property type="entry name" value="OSMOPROTECTANT IMPORT PERMEASE PROTEIN OSMW"/>
    <property type="match status" value="1"/>
</dbReference>
<dbReference type="InterPro" id="IPR035906">
    <property type="entry name" value="MetI-like_sf"/>
</dbReference>
<dbReference type="FunFam" id="1.10.3720.10:FF:000001">
    <property type="entry name" value="Glycine betaine ABC transporter, permease"/>
    <property type="match status" value="1"/>
</dbReference>
<dbReference type="SUPFAM" id="SSF161098">
    <property type="entry name" value="MetI-like"/>
    <property type="match status" value="1"/>
</dbReference>
<evidence type="ECO:0000256" key="1">
    <source>
        <dbReference type="ARBA" id="ARBA00004141"/>
    </source>
</evidence>
<dbReference type="RefSeq" id="WP_023050307.1">
    <property type="nucleotide sequence ID" value="NZ_CP173062.2"/>
</dbReference>
<evidence type="ECO:0000256" key="3">
    <source>
        <dbReference type="ARBA" id="ARBA00022692"/>
    </source>
</evidence>
<dbReference type="Gene3D" id="1.10.3720.10">
    <property type="entry name" value="MetI-like"/>
    <property type="match status" value="1"/>
</dbReference>
<feature type="transmembrane region" description="Helical" evidence="8">
    <location>
        <begin position="133"/>
        <end position="159"/>
    </location>
</feature>
<dbReference type="PANTHER" id="PTHR30177">
    <property type="entry name" value="GLYCINE BETAINE/L-PROLINE TRANSPORT SYSTEM PERMEASE PROTEIN PROW"/>
    <property type="match status" value="1"/>
</dbReference>
<proteinExistence type="inferred from homology"/>
<dbReference type="CDD" id="cd13528">
    <property type="entry name" value="PBP2_osmoprotectants"/>
    <property type="match status" value="1"/>
</dbReference>
<comment type="similarity">
    <text evidence="6">In the C-terminal section; belongs to the OsmX family.</text>
</comment>
<comment type="similarity">
    <text evidence="8">Belongs to the binding-protein-dependent transport system permease family.</text>
</comment>
<organism evidence="10 11">
    <name type="scientific">Cetobacterium somerae ATCC BAA-474</name>
    <dbReference type="NCBI Taxonomy" id="1319815"/>
    <lineage>
        <taxon>Bacteria</taxon>
        <taxon>Fusobacteriati</taxon>
        <taxon>Fusobacteriota</taxon>
        <taxon>Fusobacteriia</taxon>
        <taxon>Fusobacteriales</taxon>
        <taxon>Fusobacteriaceae</taxon>
        <taxon>Cetobacterium</taxon>
    </lineage>
</organism>
<keyword evidence="2 8" id="KW-0813">Transport</keyword>
<dbReference type="Pfam" id="PF04069">
    <property type="entry name" value="OpuAC"/>
    <property type="match status" value="1"/>
</dbReference>
<feature type="transmembrane region" description="Helical" evidence="8">
    <location>
        <begin position="179"/>
        <end position="201"/>
    </location>
</feature>
<keyword evidence="4 8" id="KW-1133">Transmembrane helix</keyword>
<evidence type="ECO:0000256" key="2">
    <source>
        <dbReference type="ARBA" id="ARBA00022448"/>
    </source>
</evidence>
<dbReference type="AlphaFoldDB" id="U7VEM9"/>
<evidence type="ECO:0000259" key="9">
    <source>
        <dbReference type="PROSITE" id="PS50928"/>
    </source>
</evidence>
<protein>
    <recommendedName>
        <fullName evidence="9">ABC transmembrane type-1 domain-containing protein</fullName>
    </recommendedName>
</protein>
<feature type="transmembrane region" description="Helical" evidence="8">
    <location>
        <begin position="25"/>
        <end position="45"/>
    </location>
</feature>
<reference evidence="10 11" key="1">
    <citation type="submission" date="2013-08" db="EMBL/GenBank/DDBJ databases">
        <authorList>
            <person name="Weinstock G."/>
            <person name="Sodergren E."/>
            <person name="Wylie T."/>
            <person name="Fulton L."/>
            <person name="Fulton R."/>
            <person name="Fronick C."/>
            <person name="O'Laughlin M."/>
            <person name="Godfrey J."/>
            <person name="Miner T."/>
            <person name="Herter B."/>
            <person name="Appelbaum E."/>
            <person name="Cordes M."/>
            <person name="Lek S."/>
            <person name="Wollam A."/>
            <person name="Pepin K.H."/>
            <person name="Palsikar V.B."/>
            <person name="Mitreva M."/>
            <person name="Wilson R.K."/>
        </authorList>
    </citation>
    <scope>NUCLEOTIDE SEQUENCE [LARGE SCALE GENOMIC DNA]</scope>
    <source>
        <strain evidence="10 11">ATCC BAA-474</strain>
    </source>
</reference>
<evidence type="ECO:0000313" key="11">
    <source>
        <dbReference type="Proteomes" id="UP000017081"/>
    </source>
</evidence>
<dbReference type="Pfam" id="PF00528">
    <property type="entry name" value="BPD_transp_1"/>
    <property type="match status" value="1"/>
</dbReference>